<dbReference type="AlphaFoldDB" id="A0A0N9I4A4"/>
<accession>A0A0N9I4A4</accession>
<protein>
    <submittedName>
        <fullName evidence="2">Uncharacterized protein</fullName>
    </submittedName>
</protein>
<sequence length="59" mass="6524">MPYQKIMPWVAVSAVSHGVSLWVQVRAIRGSARSHSRPVQNPAAHDPRRVVRHSPDSSA</sequence>
<evidence type="ECO:0000313" key="2">
    <source>
        <dbReference type="EMBL" id="ALG09414.1"/>
    </source>
</evidence>
<dbReference type="EMBL" id="CP012752">
    <property type="protein sequence ID" value="ALG09414.1"/>
    <property type="molecule type" value="Genomic_DNA"/>
</dbReference>
<evidence type="ECO:0000256" key="1">
    <source>
        <dbReference type="SAM" id="MobiDB-lite"/>
    </source>
</evidence>
<organism evidence="2 3">
    <name type="scientific">Kibdelosporangium phytohabitans</name>
    <dbReference type="NCBI Taxonomy" id="860235"/>
    <lineage>
        <taxon>Bacteria</taxon>
        <taxon>Bacillati</taxon>
        <taxon>Actinomycetota</taxon>
        <taxon>Actinomycetes</taxon>
        <taxon>Pseudonocardiales</taxon>
        <taxon>Pseudonocardiaceae</taxon>
        <taxon>Kibdelosporangium</taxon>
    </lineage>
</organism>
<keyword evidence="3" id="KW-1185">Reference proteome</keyword>
<name>A0A0N9I4A4_9PSEU</name>
<feature type="compositionally biased region" description="Basic and acidic residues" evidence="1">
    <location>
        <begin position="45"/>
        <end position="59"/>
    </location>
</feature>
<dbReference type="KEGG" id="kphy:AOZ06_23120"/>
<gene>
    <name evidence="2" type="ORF">AOZ06_23120</name>
</gene>
<feature type="region of interest" description="Disordered" evidence="1">
    <location>
        <begin position="31"/>
        <end position="59"/>
    </location>
</feature>
<proteinExistence type="predicted"/>
<evidence type="ECO:0000313" key="3">
    <source>
        <dbReference type="Proteomes" id="UP000063699"/>
    </source>
</evidence>
<reference evidence="2 3" key="1">
    <citation type="submission" date="2015-07" db="EMBL/GenBank/DDBJ databases">
        <title>Genome sequencing of Kibdelosporangium phytohabitans.</title>
        <authorList>
            <person name="Qin S."/>
            <person name="Xing K."/>
        </authorList>
    </citation>
    <scope>NUCLEOTIDE SEQUENCE [LARGE SCALE GENOMIC DNA]</scope>
    <source>
        <strain evidence="2 3">KLBMP1111</strain>
    </source>
</reference>
<dbReference type="Proteomes" id="UP000063699">
    <property type="component" value="Chromosome"/>
</dbReference>